<dbReference type="PANTHER" id="PTHR21659:SF42">
    <property type="entry name" value="UPF0057 MEMBRANE PROTEIN ZK632.10-RELATED"/>
    <property type="match status" value="1"/>
</dbReference>
<comment type="similarity">
    <text evidence="2">Belongs to the UPF0057 (PMP3) family.</text>
</comment>
<keyword evidence="3 6" id="KW-0812">Transmembrane</keyword>
<evidence type="ECO:0000256" key="4">
    <source>
        <dbReference type="ARBA" id="ARBA00022989"/>
    </source>
</evidence>
<dbReference type="GO" id="GO:0016020">
    <property type="term" value="C:membrane"/>
    <property type="evidence" value="ECO:0007669"/>
    <property type="project" value="UniProtKB-SubCell"/>
</dbReference>
<dbReference type="Proteomes" id="UP000093000">
    <property type="component" value="Unassembled WGS sequence"/>
</dbReference>
<keyword evidence="4 6" id="KW-1133">Transmembrane helix</keyword>
<reference evidence="8 9" key="1">
    <citation type="submission" date="2016-03" db="EMBL/GenBank/DDBJ databases">
        <title>Choanephora cucurbitarum.</title>
        <authorList>
            <person name="Min B."/>
            <person name="Park H."/>
            <person name="Park J.-H."/>
            <person name="Shin H.-D."/>
            <person name="Choi I.-G."/>
        </authorList>
    </citation>
    <scope>NUCLEOTIDE SEQUENCE [LARGE SCALE GENOMIC DNA]</scope>
    <source>
        <strain evidence="8 9">KUS-F28377</strain>
    </source>
</reference>
<dbReference type="OrthoDB" id="2802411at2759"/>
<protein>
    <submittedName>
        <fullName evidence="8">Plasma membrane proteolipid 3</fullName>
    </submittedName>
</protein>
<dbReference type="PANTHER" id="PTHR21659">
    <property type="entry name" value="HYDROPHOBIC PROTEIN RCI2 LOW TEMPERATURE AND SALT RESPONSIVE PROTEIN LTI6 -RELATED"/>
    <property type="match status" value="1"/>
</dbReference>
<dbReference type="EMBL" id="LUGH01000246">
    <property type="protein sequence ID" value="OBZ87107.1"/>
    <property type="molecule type" value="Genomic_DNA"/>
</dbReference>
<keyword evidence="5 6" id="KW-0472">Membrane</keyword>
<organism evidence="8 9">
    <name type="scientific">Choanephora cucurbitarum</name>
    <dbReference type="NCBI Taxonomy" id="101091"/>
    <lineage>
        <taxon>Eukaryota</taxon>
        <taxon>Fungi</taxon>
        <taxon>Fungi incertae sedis</taxon>
        <taxon>Mucoromycota</taxon>
        <taxon>Mucoromycotina</taxon>
        <taxon>Mucoromycetes</taxon>
        <taxon>Mucorales</taxon>
        <taxon>Mucorineae</taxon>
        <taxon>Choanephoraceae</taxon>
        <taxon>Choanephoroideae</taxon>
        <taxon>Choanephora</taxon>
    </lineage>
</organism>
<evidence type="ECO:0000256" key="5">
    <source>
        <dbReference type="ARBA" id="ARBA00023136"/>
    </source>
</evidence>
<name>A0A1C7NDE0_9FUNG</name>
<dbReference type="InParanoid" id="A0A1C7NDE0"/>
<keyword evidence="9" id="KW-1185">Reference proteome</keyword>
<evidence type="ECO:0000256" key="3">
    <source>
        <dbReference type="ARBA" id="ARBA00022692"/>
    </source>
</evidence>
<accession>A0A1C7NDE0</accession>
<dbReference type="STRING" id="101091.A0A1C7NDE0"/>
<evidence type="ECO:0000256" key="1">
    <source>
        <dbReference type="ARBA" id="ARBA00004370"/>
    </source>
</evidence>
<dbReference type="InterPro" id="IPR000612">
    <property type="entry name" value="PMP3"/>
</dbReference>
<dbReference type="Pfam" id="PF01679">
    <property type="entry name" value="Pmp3"/>
    <property type="match status" value="1"/>
</dbReference>
<sequence length="92" mass="9994">MSPYTGRDIALFIVAFFFPPASVAIKTGCSADLLINICLCALGAIPGIIHGFYIVHKHNENLEDIETGGLRYERVPVEDPSRVTYGTTAPNN</sequence>
<feature type="transmembrane region" description="Helical" evidence="6">
    <location>
        <begin position="33"/>
        <end position="55"/>
    </location>
</feature>
<evidence type="ECO:0000256" key="6">
    <source>
        <dbReference type="SAM" id="Phobius"/>
    </source>
</evidence>
<comment type="subcellular location">
    <subcellularLocation>
        <location evidence="1">Membrane</location>
    </subcellularLocation>
</comment>
<feature type="chain" id="PRO_5008889634" evidence="7">
    <location>
        <begin position="25"/>
        <end position="92"/>
    </location>
</feature>
<dbReference type="AlphaFoldDB" id="A0A1C7NDE0"/>
<evidence type="ECO:0000256" key="2">
    <source>
        <dbReference type="ARBA" id="ARBA00009530"/>
    </source>
</evidence>
<comment type="caution">
    <text evidence="8">The sequence shown here is derived from an EMBL/GenBank/DDBJ whole genome shotgun (WGS) entry which is preliminary data.</text>
</comment>
<evidence type="ECO:0000313" key="8">
    <source>
        <dbReference type="EMBL" id="OBZ87107.1"/>
    </source>
</evidence>
<proteinExistence type="inferred from homology"/>
<gene>
    <name evidence="8" type="primary">pmp3</name>
    <name evidence="8" type="ORF">A0J61_04838</name>
</gene>
<evidence type="ECO:0000256" key="7">
    <source>
        <dbReference type="SAM" id="SignalP"/>
    </source>
</evidence>
<keyword evidence="7" id="KW-0732">Signal</keyword>
<evidence type="ECO:0000313" key="9">
    <source>
        <dbReference type="Proteomes" id="UP000093000"/>
    </source>
</evidence>
<feature type="signal peptide" evidence="7">
    <location>
        <begin position="1"/>
        <end position="24"/>
    </location>
</feature>